<dbReference type="InterPro" id="IPR036770">
    <property type="entry name" value="Ankyrin_rpt-contain_sf"/>
</dbReference>
<dbReference type="SUPFAM" id="SSF52025">
    <property type="entry name" value="PA domain"/>
    <property type="match status" value="1"/>
</dbReference>
<feature type="compositionally biased region" description="Polar residues" evidence="4">
    <location>
        <begin position="1"/>
        <end position="25"/>
    </location>
</feature>
<dbReference type="PROSITE" id="PS50297">
    <property type="entry name" value="ANK_REP_REGION"/>
    <property type="match status" value="3"/>
</dbReference>
<organism evidence="5">
    <name type="scientific">Aphanomyces astaci</name>
    <name type="common">Crayfish plague agent</name>
    <dbReference type="NCBI Taxonomy" id="112090"/>
    <lineage>
        <taxon>Eukaryota</taxon>
        <taxon>Sar</taxon>
        <taxon>Stramenopiles</taxon>
        <taxon>Oomycota</taxon>
        <taxon>Saprolegniomycetes</taxon>
        <taxon>Saprolegniales</taxon>
        <taxon>Verrucalvaceae</taxon>
        <taxon>Aphanomyces</taxon>
    </lineage>
</organism>
<dbReference type="SUPFAM" id="SSF48403">
    <property type="entry name" value="Ankyrin repeat"/>
    <property type="match status" value="1"/>
</dbReference>
<dbReference type="Gene3D" id="3.50.30.30">
    <property type="match status" value="1"/>
</dbReference>
<evidence type="ECO:0000256" key="1">
    <source>
        <dbReference type="ARBA" id="ARBA00022737"/>
    </source>
</evidence>
<feature type="repeat" description="ANK" evidence="3">
    <location>
        <begin position="284"/>
        <end position="316"/>
    </location>
</feature>
<feature type="repeat" description="ANK" evidence="3">
    <location>
        <begin position="319"/>
        <end position="351"/>
    </location>
</feature>
<dbReference type="InterPro" id="IPR002110">
    <property type="entry name" value="Ankyrin_rpt"/>
</dbReference>
<reference evidence="5" key="1">
    <citation type="submission" date="2013-12" db="EMBL/GenBank/DDBJ databases">
        <title>The Genome Sequence of Aphanomyces astaci APO3.</title>
        <authorList>
            <consortium name="The Broad Institute Genomics Platform"/>
            <person name="Russ C."/>
            <person name="Tyler B."/>
            <person name="van West P."/>
            <person name="Dieguez-Uribeondo J."/>
            <person name="Young S.K."/>
            <person name="Zeng Q."/>
            <person name="Gargeya S."/>
            <person name="Fitzgerald M."/>
            <person name="Abouelleil A."/>
            <person name="Alvarado L."/>
            <person name="Chapman S.B."/>
            <person name="Gainer-Dewar J."/>
            <person name="Goldberg J."/>
            <person name="Griggs A."/>
            <person name="Gujja S."/>
            <person name="Hansen M."/>
            <person name="Howarth C."/>
            <person name="Imamovic A."/>
            <person name="Ireland A."/>
            <person name="Larimer J."/>
            <person name="McCowan C."/>
            <person name="Murphy C."/>
            <person name="Pearson M."/>
            <person name="Poon T.W."/>
            <person name="Priest M."/>
            <person name="Roberts A."/>
            <person name="Saif S."/>
            <person name="Shea T."/>
            <person name="Sykes S."/>
            <person name="Wortman J."/>
            <person name="Nusbaum C."/>
            <person name="Birren B."/>
        </authorList>
    </citation>
    <scope>NUCLEOTIDE SEQUENCE [LARGE SCALE GENOMIC DNA]</scope>
    <source>
        <strain evidence="5">APO3</strain>
    </source>
</reference>
<dbReference type="STRING" id="112090.W4FF69"/>
<accession>W4FF69</accession>
<dbReference type="EMBL" id="KI913232">
    <property type="protein sequence ID" value="ETV65534.1"/>
    <property type="molecule type" value="Genomic_DNA"/>
</dbReference>
<dbReference type="RefSeq" id="XP_009845022.1">
    <property type="nucleotide sequence ID" value="XM_009846720.1"/>
</dbReference>
<feature type="region of interest" description="Disordered" evidence="4">
    <location>
        <begin position="1"/>
        <end position="30"/>
    </location>
</feature>
<dbReference type="InterPro" id="IPR046450">
    <property type="entry name" value="PA_dom_sf"/>
</dbReference>
<dbReference type="Gene3D" id="1.25.40.20">
    <property type="entry name" value="Ankyrin repeat-containing domain"/>
    <property type="match status" value="2"/>
</dbReference>
<dbReference type="OrthoDB" id="7464126at2759"/>
<feature type="repeat" description="ANK" evidence="3">
    <location>
        <begin position="352"/>
        <end position="384"/>
    </location>
</feature>
<proteinExistence type="predicted"/>
<feature type="repeat" description="ANK" evidence="3">
    <location>
        <begin position="251"/>
        <end position="283"/>
    </location>
</feature>
<gene>
    <name evidence="5" type="ORF">H257_17791</name>
</gene>
<keyword evidence="1" id="KW-0677">Repeat</keyword>
<evidence type="ECO:0000313" key="5">
    <source>
        <dbReference type="EMBL" id="ETV65534.1"/>
    </source>
</evidence>
<dbReference type="AlphaFoldDB" id="W4FF69"/>
<dbReference type="PROSITE" id="PS50088">
    <property type="entry name" value="ANK_REPEAT"/>
    <property type="match status" value="4"/>
</dbReference>
<evidence type="ECO:0000256" key="3">
    <source>
        <dbReference type="PROSITE-ProRule" id="PRU00023"/>
    </source>
</evidence>
<dbReference type="GeneID" id="20819787"/>
<keyword evidence="2 3" id="KW-0040">ANK repeat</keyword>
<evidence type="ECO:0000256" key="2">
    <source>
        <dbReference type="ARBA" id="ARBA00023043"/>
    </source>
</evidence>
<dbReference type="VEuPathDB" id="FungiDB:H257_17791"/>
<evidence type="ECO:0000256" key="4">
    <source>
        <dbReference type="SAM" id="MobiDB-lite"/>
    </source>
</evidence>
<sequence length="1275" mass="140224">MGNEQSSSARQQHTLIHRTSSSGSSGDKRLRSPDHYAGLPFVVWNGQHHFAEPSSYKYNSRGSQVQGHVVFVDPIRADNELRNADALAGNIAVVERGGRVHFPDIIRRLIKAGVTGCIFIEREAYFGPKMLFEGFHSSGRQSVDIPIVRLSKHHADQFMAKKPSKVVIEFLRGPAALERLEADDIPFGISTASRLGETAILRSLLLSAQAKLSIKEIPLSHALCDAAENGHVDCIEVLHTGGVSLNEHKPNGTTPLMVACSVDNIEVARALVMFGANIDAEDVHDHTALMIAARDGSDACLKYLIRKGGGINLSRNRKRGTTALHNAARSGHGDCLATLIDAKADLDVPSANSTTALMEAARAGKLGAVKQLADAGASLTAKDRDGNTAESIAARAGHQTIEDYLHERAENESVKDQRRHIEEAVGTPGFTVLDLIGMSDTKDGVSIDILKREVLRNPRTVAWLEEPHVIFDVLRQLTAAPPCTKIDPLYGAYKAHHFCCQVALWYGVHVFERNGHVDLETCVGYFKVLFNFLCRPGELDPVLVILFCDVVNCYVNHRGLGPAMVYFLGTESAHIVPWLVCHIGLDSIRDSLVWLLYSDLSKAGQGYVAQSGLFGCMLDRLYSWQRTLSWGVGTAYQRDSVENICSLLKYIVFPPSVCDAVVFVENHDLSLPLITARTPPGLQNELLRTLLAHLCRTDHALQVFLDLGYAELTRQVCASAKLPLEEGGALSVLMMLMSTLGYHKKKRDVASVEGLLRDVHCDLTTVLVPRVASMVALCKQVVAKPGKTGNTLLCLVTFLKRCIFLQHGALNASLASAGCMPVLMSSFESNPTNSMLHHEVTDIIRFVLLDPDQKRLPSCPLLNSLFVSSTSLLLFVMKSYHARVQYKGHMTTIANSIFTLIKYVYLNHIPQTCVDSGGCCSTPSYKDKSAITCQELVRQYTLGTPEWAEFETVLAKQNAVEMTPLGQRHAPLCSGCISLKESSSKYVTSTLGHVERMSGYLETIFSGAATFHCKVNVTDDSISGFMYKKDKIHDHIPVPEPTRVSSFIQFPVPMPFHALTFTLTYVGLCRKCDKLWYCDTLHSGTANWTTRMKWVIPTSVRKWYSFGASAGPGGGAHGIQFTTKGYKNFLVMTDTWGRQEQWIHAIEDAIEASLTNIHVSSANALAIEIDNDADNSTIDAMKKNETGTDVGEMRKRAQTVGTTGLTKELDLKMFQKSITFDVKTKPMLGMINRLPPRFQTDPNEAAGPMDTKGSIRHVASLPNLAAYEKQLKKQH</sequence>
<dbReference type="PANTHER" id="PTHR24173">
    <property type="entry name" value="ANKYRIN REPEAT CONTAINING"/>
    <property type="match status" value="1"/>
</dbReference>
<dbReference type="SMART" id="SM00248">
    <property type="entry name" value="ANK"/>
    <property type="match status" value="5"/>
</dbReference>
<dbReference type="PANTHER" id="PTHR24173:SF74">
    <property type="entry name" value="ANKYRIN REPEAT DOMAIN-CONTAINING PROTEIN 16"/>
    <property type="match status" value="1"/>
</dbReference>
<dbReference type="Pfam" id="PF12796">
    <property type="entry name" value="Ank_2"/>
    <property type="match status" value="2"/>
</dbReference>
<protein>
    <submittedName>
        <fullName evidence="5">Uncharacterized protein</fullName>
    </submittedName>
</protein>
<name>W4FF69_APHAT</name>